<feature type="domain" description="AMP-dependent synthetase/ligase" evidence="4">
    <location>
        <begin position="15"/>
        <end position="442"/>
    </location>
</feature>
<protein>
    <submittedName>
        <fullName evidence="5">AMP-binding protein</fullName>
    </submittedName>
</protein>
<dbReference type="SUPFAM" id="SSF56801">
    <property type="entry name" value="Acetyl-CoA synthetase-like"/>
    <property type="match status" value="1"/>
</dbReference>
<sequence>MADEHASLSHMILDRVRTSPQRVAFRVRRGDAYVDISWSEVSPRIEAIAAGLLSAGPVDDGACITIVGNTSMASCLVDFAALTVGLKTVPVYASLLPEEVGYMHMDTAAQIIVVDDGSQLDKVRAFRAGFTFFERTYSPADNTARAKVVVIHPAGLAPADDWESLEALEARGRARHAALEEEMRRRVSLLRREHVATYTYTSGTTGAPKAVIQTHDNMLAMLEDVAEAGMMDEQVREHGLFLFLPAAHSFGRMVEFSGPFFGAPLVMSSVPTLAADLAVGRPGFFPAAPRVFEKMMAKVTSAIENERGLRRRLVEWALGVGRQVATRGIEGKSLPLWLAAQRGLADRLVLAKLRSRLGLDQASVLLSGAAPLRVDVQMFFLSLGLTVLEAYGLTETCPGLTINRREDVRPGTVGIPFKRCVLKVGADGELLARGPNISRGYLNRPDATADSYDEEGWFRTGDLGSIDADGFVRITGRKKELLKTSGGKYIAPLKIEAQLKQHPLIQEAVVIGEGRNYCTALFALDTEILAEVARREGIPADPAHPRIDKVLKSLVAETNSGLASFESIKTFRVSPGPFTVDGGELTASLKVKRHAVVRKHAALIESMYGAADAAH</sequence>
<organism evidence="5 6">
    <name type="scientific">Myxococcus landrumensis</name>
    <dbReference type="NCBI Taxonomy" id="2813577"/>
    <lineage>
        <taxon>Bacteria</taxon>
        <taxon>Pseudomonadati</taxon>
        <taxon>Myxococcota</taxon>
        <taxon>Myxococcia</taxon>
        <taxon>Myxococcales</taxon>
        <taxon>Cystobacterineae</taxon>
        <taxon>Myxococcaceae</taxon>
        <taxon>Myxococcus</taxon>
    </lineage>
</organism>
<accession>A0ABX7NDN9</accession>
<dbReference type="Pfam" id="PF23562">
    <property type="entry name" value="AMP-binding_C_3"/>
    <property type="match status" value="1"/>
</dbReference>
<evidence type="ECO:0000259" key="4">
    <source>
        <dbReference type="Pfam" id="PF00501"/>
    </source>
</evidence>
<comment type="catalytic activity">
    <reaction evidence="3">
        <text>a long-chain fatty acid + ATP + CoA = a long-chain fatty acyl-CoA + AMP + diphosphate</text>
        <dbReference type="Rhea" id="RHEA:15421"/>
        <dbReference type="ChEBI" id="CHEBI:30616"/>
        <dbReference type="ChEBI" id="CHEBI:33019"/>
        <dbReference type="ChEBI" id="CHEBI:57287"/>
        <dbReference type="ChEBI" id="CHEBI:57560"/>
        <dbReference type="ChEBI" id="CHEBI:83139"/>
        <dbReference type="ChEBI" id="CHEBI:456215"/>
        <dbReference type="EC" id="6.2.1.3"/>
    </reaction>
    <physiologicalReaction direction="left-to-right" evidence="3">
        <dbReference type="Rhea" id="RHEA:15422"/>
    </physiologicalReaction>
</comment>
<name>A0ABX7NDN9_9BACT</name>
<proteinExistence type="predicted"/>
<dbReference type="PANTHER" id="PTHR43272:SF33">
    <property type="entry name" value="AMP-BINDING DOMAIN-CONTAINING PROTEIN-RELATED"/>
    <property type="match status" value="1"/>
</dbReference>
<dbReference type="InterPro" id="IPR020845">
    <property type="entry name" value="AMP-binding_CS"/>
</dbReference>
<evidence type="ECO:0000256" key="3">
    <source>
        <dbReference type="ARBA" id="ARBA00024484"/>
    </source>
</evidence>
<dbReference type="EMBL" id="CP071091">
    <property type="protein sequence ID" value="QSQ15712.1"/>
    <property type="molecule type" value="Genomic_DNA"/>
</dbReference>
<keyword evidence="1" id="KW-0547">Nucleotide-binding</keyword>
<keyword evidence="2" id="KW-0067">ATP-binding</keyword>
<reference evidence="5 6" key="1">
    <citation type="submission" date="2021-02" db="EMBL/GenBank/DDBJ databases">
        <title>De Novo genome assembly of isolated myxobacteria.</title>
        <authorList>
            <person name="Stevens D.C."/>
        </authorList>
    </citation>
    <scope>NUCLEOTIDE SEQUENCE [LARGE SCALE GENOMIC DNA]</scope>
    <source>
        <strain evidence="5 6">SCHIC003</strain>
    </source>
</reference>
<dbReference type="Proteomes" id="UP000663090">
    <property type="component" value="Chromosome"/>
</dbReference>
<keyword evidence="6" id="KW-1185">Reference proteome</keyword>
<dbReference type="Gene3D" id="3.30.300.30">
    <property type="match status" value="1"/>
</dbReference>
<dbReference type="InterPro" id="IPR000873">
    <property type="entry name" value="AMP-dep_synth/lig_dom"/>
</dbReference>
<evidence type="ECO:0000256" key="2">
    <source>
        <dbReference type="ARBA" id="ARBA00022840"/>
    </source>
</evidence>
<evidence type="ECO:0000256" key="1">
    <source>
        <dbReference type="ARBA" id="ARBA00022741"/>
    </source>
</evidence>
<evidence type="ECO:0000313" key="6">
    <source>
        <dbReference type="Proteomes" id="UP000663090"/>
    </source>
</evidence>
<evidence type="ECO:0000313" key="5">
    <source>
        <dbReference type="EMBL" id="QSQ15712.1"/>
    </source>
</evidence>
<dbReference type="RefSeq" id="WP_206717404.1">
    <property type="nucleotide sequence ID" value="NZ_CP071091.1"/>
</dbReference>
<gene>
    <name evidence="5" type="ORF">JY572_06505</name>
</gene>
<dbReference type="Gene3D" id="3.40.50.12780">
    <property type="entry name" value="N-terminal domain of ligase-like"/>
    <property type="match status" value="1"/>
</dbReference>
<dbReference type="PANTHER" id="PTHR43272">
    <property type="entry name" value="LONG-CHAIN-FATTY-ACID--COA LIGASE"/>
    <property type="match status" value="1"/>
</dbReference>
<dbReference type="InterPro" id="IPR045851">
    <property type="entry name" value="AMP-bd_C_sf"/>
</dbReference>
<dbReference type="InterPro" id="IPR042099">
    <property type="entry name" value="ANL_N_sf"/>
</dbReference>
<dbReference type="PROSITE" id="PS00455">
    <property type="entry name" value="AMP_BINDING"/>
    <property type="match status" value="1"/>
</dbReference>
<dbReference type="Pfam" id="PF00501">
    <property type="entry name" value="AMP-binding"/>
    <property type="match status" value="1"/>
</dbReference>